<dbReference type="EMBL" id="JARGDH010000003">
    <property type="protein sequence ID" value="KAL0272924.1"/>
    <property type="molecule type" value="Genomic_DNA"/>
</dbReference>
<evidence type="ECO:0000256" key="2">
    <source>
        <dbReference type="SAM" id="MobiDB-lite"/>
    </source>
</evidence>
<organism evidence="4">
    <name type="scientific">Menopon gallinae</name>
    <name type="common">poultry shaft louse</name>
    <dbReference type="NCBI Taxonomy" id="328185"/>
    <lineage>
        <taxon>Eukaryota</taxon>
        <taxon>Metazoa</taxon>
        <taxon>Ecdysozoa</taxon>
        <taxon>Arthropoda</taxon>
        <taxon>Hexapoda</taxon>
        <taxon>Insecta</taxon>
        <taxon>Pterygota</taxon>
        <taxon>Neoptera</taxon>
        <taxon>Paraneoptera</taxon>
        <taxon>Psocodea</taxon>
        <taxon>Troctomorpha</taxon>
        <taxon>Phthiraptera</taxon>
        <taxon>Amblycera</taxon>
        <taxon>Menoponidae</taxon>
        <taxon>Menopon</taxon>
    </lineage>
</organism>
<feature type="region of interest" description="Disordered" evidence="2">
    <location>
        <begin position="147"/>
        <end position="173"/>
    </location>
</feature>
<keyword evidence="1" id="KW-0853">WD repeat</keyword>
<evidence type="ECO:0000256" key="3">
    <source>
        <dbReference type="SAM" id="Phobius"/>
    </source>
</evidence>
<dbReference type="PANTHER" id="PTHR47822">
    <property type="entry name" value="CARBOHYDRATE BINDING DOMAIN CONTAINING PROTEIN"/>
    <property type="match status" value="1"/>
</dbReference>
<reference evidence="4" key="1">
    <citation type="journal article" date="2024" name="Gigascience">
        <title>Chromosome-level genome of the poultry shaft louse Menopon gallinae provides insight into the host-switching and adaptive evolution of parasitic lice.</title>
        <authorList>
            <person name="Xu Y."/>
            <person name="Ma L."/>
            <person name="Liu S."/>
            <person name="Liang Y."/>
            <person name="Liu Q."/>
            <person name="He Z."/>
            <person name="Tian L."/>
            <person name="Duan Y."/>
            <person name="Cai W."/>
            <person name="Li H."/>
            <person name="Song F."/>
        </authorList>
    </citation>
    <scope>NUCLEOTIDE SEQUENCE</scope>
    <source>
        <strain evidence="4">Cailab_2023a</strain>
    </source>
</reference>
<evidence type="ECO:0000256" key="1">
    <source>
        <dbReference type="PROSITE-ProRule" id="PRU00221"/>
    </source>
</evidence>
<dbReference type="AlphaFoldDB" id="A0AAW2HSK5"/>
<sequence>MPTMRFPARDVGPRAATANARPGTGQIVKFPIARTRSGAPTADDGIFCFLPFCEILYTEAAVLYYFLFYLYFIIIFTKYTLIPGVIYDIQIVLVMERESQNEKIEKIEKTSEVDDDETEDYADEEAMESFWEEPIYKAPTVASCVSSFTRQSTPPDTSSEMSETDRSGGSDSLARRRELAIRKLWMTVTGKKPLNIPVTKIYNPSEKVGTSVFFGDRRPLVVERRRRENWLRMRMERDMSRSYIHEGKITREVRLPELFFGLRCLRFSHRQDIMATSFGNGVVQIRDPDTGEVTLTLQTIETLYRLEVLALRYHPKSDRMIYVGGGSGVIQLFDIYNPKSIGTVREKNNEICNLDISPDGTLLVSVGKDANVYIHDAHKLKLLSLQRKPSVAEFTTPEMELSYHHQRIFGLKYHPTDPHMFVTGGWDYTVKVWDIRVCGAVTSIHGPRICGDSIDLRDNTILTGSWTSHNSLLLWDMRTGRVMKQISVANRSSPLDGEFNYVTRFFDGIEGVKCIVAGGSGREEVEVVNIENNMAIASFPAMKAVTAMDCHDNVVAYGGMESVLRIGLVEYLPMLNKQNLLYPN</sequence>
<dbReference type="InterPro" id="IPR001680">
    <property type="entry name" value="WD40_rpt"/>
</dbReference>
<dbReference type="InterPro" id="IPR036322">
    <property type="entry name" value="WD40_repeat_dom_sf"/>
</dbReference>
<dbReference type="Pfam" id="PF00400">
    <property type="entry name" value="WD40"/>
    <property type="match status" value="2"/>
</dbReference>
<feature type="transmembrane region" description="Helical" evidence="3">
    <location>
        <begin position="62"/>
        <end position="81"/>
    </location>
</feature>
<keyword evidence="3" id="KW-0472">Membrane</keyword>
<evidence type="ECO:0000313" key="4">
    <source>
        <dbReference type="EMBL" id="KAL0272924.1"/>
    </source>
</evidence>
<name>A0AAW2HSK5_9NEOP</name>
<dbReference type="PROSITE" id="PS50294">
    <property type="entry name" value="WD_REPEATS_REGION"/>
    <property type="match status" value="1"/>
</dbReference>
<feature type="repeat" description="WD" evidence="1">
    <location>
        <begin position="401"/>
        <end position="436"/>
    </location>
</feature>
<dbReference type="Gene3D" id="2.130.10.10">
    <property type="entry name" value="YVTN repeat-like/Quinoprotein amine dehydrogenase"/>
    <property type="match status" value="2"/>
</dbReference>
<dbReference type="PROSITE" id="PS50082">
    <property type="entry name" value="WD_REPEATS_2"/>
    <property type="match status" value="1"/>
</dbReference>
<protein>
    <submittedName>
        <fullName evidence="4">Uncharacterized protein</fullName>
    </submittedName>
</protein>
<dbReference type="PANTHER" id="PTHR47822:SF3">
    <property type="entry name" value="ANAPHASE-PROMOTING COMPLEX SUBUNIT 4-LIKE WD40 DOMAIN-CONTAINING PROTEIN"/>
    <property type="match status" value="1"/>
</dbReference>
<feature type="region of interest" description="Disordered" evidence="2">
    <location>
        <begin position="1"/>
        <end position="20"/>
    </location>
</feature>
<dbReference type="InterPro" id="IPR015943">
    <property type="entry name" value="WD40/YVTN_repeat-like_dom_sf"/>
</dbReference>
<dbReference type="SMART" id="SM00320">
    <property type="entry name" value="WD40"/>
    <property type="match status" value="4"/>
</dbReference>
<comment type="caution">
    <text evidence="4">The sequence shown here is derived from an EMBL/GenBank/DDBJ whole genome shotgun (WGS) entry which is preliminary data.</text>
</comment>
<feature type="compositionally biased region" description="Basic and acidic residues" evidence="2">
    <location>
        <begin position="163"/>
        <end position="173"/>
    </location>
</feature>
<accession>A0AAW2HSK5</accession>
<proteinExistence type="predicted"/>
<dbReference type="SUPFAM" id="SSF50978">
    <property type="entry name" value="WD40 repeat-like"/>
    <property type="match status" value="1"/>
</dbReference>
<keyword evidence="3" id="KW-1133">Transmembrane helix</keyword>
<gene>
    <name evidence="4" type="ORF">PYX00_005731</name>
</gene>
<feature type="compositionally biased region" description="Polar residues" evidence="2">
    <location>
        <begin position="147"/>
        <end position="161"/>
    </location>
</feature>
<keyword evidence="3" id="KW-0812">Transmembrane</keyword>